<dbReference type="GO" id="GO:0000155">
    <property type="term" value="F:phosphorelay sensor kinase activity"/>
    <property type="evidence" value="ECO:0007669"/>
    <property type="project" value="InterPro"/>
</dbReference>
<dbReference type="OrthoDB" id="2499756at2"/>
<name>A0A3P3U7Q0_9BACL</name>
<gene>
    <name evidence="5" type="ORF">EHV15_23825</name>
</gene>
<evidence type="ECO:0000256" key="1">
    <source>
        <dbReference type="SAM" id="Coils"/>
    </source>
</evidence>
<evidence type="ECO:0000256" key="2">
    <source>
        <dbReference type="SAM" id="Phobius"/>
    </source>
</evidence>
<dbReference type="InterPro" id="IPR050640">
    <property type="entry name" value="Bact_2-comp_sensor_kinase"/>
</dbReference>
<keyword evidence="5" id="KW-0808">Transferase</keyword>
<dbReference type="SUPFAM" id="SSF55874">
    <property type="entry name" value="ATPase domain of HSP90 chaperone/DNA topoisomerase II/histidine kinase"/>
    <property type="match status" value="1"/>
</dbReference>
<dbReference type="GO" id="GO:0016020">
    <property type="term" value="C:membrane"/>
    <property type="evidence" value="ECO:0007669"/>
    <property type="project" value="InterPro"/>
</dbReference>
<keyword evidence="2" id="KW-1133">Transmembrane helix</keyword>
<evidence type="ECO:0000313" key="6">
    <source>
        <dbReference type="Proteomes" id="UP000267017"/>
    </source>
</evidence>
<dbReference type="Proteomes" id="UP000267017">
    <property type="component" value="Unassembled WGS sequence"/>
</dbReference>
<feature type="transmembrane region" description="Helical" evidence="2">
    <location>
        <begin position="12"/>
        <end position="36"/>
    </location>
</feature>
<proteinExistence type="predicted"/>
<dbReference type="InterPro" id="IPR003594">
    <property type="entry name" value="HATPase_dom"/>
</dbReference>
<feature type="domain" description="Histidine kinase/HSP90-like ATPase" evidence="3">
    <location>
        <begin position="475"/>
        <end position="569"/>
    </location>
</feature>
<dbReference type="PANTHER" id="PTHR34220">
    <property type="entry name" value="SENSOR HISTIDINE KINASE YPDA"/>
    <property type="match status" value="1"/>
</dbReference>
<dbReference type="Pfam" id="PF06580">
    <property type="entry name" value="His_kinase"/>
    <property type="match status" value="1"/>
</dbReference>
<keyword evidence="2" id="KW-0472">Membrane</keyword>
<dbReference type="InterPro" id="IPR036890">
    <property type="entry name" value="HATPase_C_sf"/>
</dbReference>
<dbReference type="InterPro" id="IPR010559">
    <property type="entry name" value="Sig_transdc_His_kin_internal"/>
</dbReference>
<comment type="caution">
    <text evidence="5">The sequence shown here is derived from an EMBL/GenBank/DDBJ whole genome shotgun (WGS) entry which is preliminary data.</text>
</comment>
<dbReference type="Gene3D" id="6.10.340.10">
    <property type="match status" value="1"/>
</dbReference>
<keyword evidence="6" id="KW-1185">Reference proteome</keyword>
<evidence type="ECO:0000313" key="5">
    <source>
        <dbReference type="EMBL" id="RRJ65609.1"/>
    </source>
</evidence>
<evidence type="ECO:0000259" key="3">
    <source>
        <dbReference type="Pfam" id="PF02518"/>
    </source>
</evidence>
<dbReference type="Gene3D" id="3.30.565.10">
    <property type="entry name" value="Histidine kinase-like ATPase, C-terminal domain"/>
    <property type="match status" value="1"/>
</dbReference>
<keyword evidence="1" id="KW-0175">Coiled coil</keyword>
<accession>A0A3P3U7Q0</accession>
<dbReference type="Pfam" id="PF02518">
    <property type="entry name" value="HATPase_c"/>
    <property type="match status" value="1"/>
</dbReference>
<dbReference type="EMBL" id="RRCN01000001">
    <property type="protein sequence ID" value="RRJ65609.1"/>
    <property type="molecule type" value="Genomic_DNA"/>
</dbReference>
<feature type="coiled-coil region" evidence="1">
    <location>
        <begin position="349"/>
        <end position="376"/>
    </location>
</feature>
<protein>
    <submittedName>
        <fullName evidence="5">Sensor histidine kinase</fullName>
    </submittedName>
</protein>
<dbReference type="RefSeq" id="WP_128633409.1">
    <property type="nucleotide sequence ID" value="NZ_RRCN01000001.1"/>
</dbReference>
<dbReference type="PROSITE" id="PS51257">
    <property type="entry name" value="PROKAR_LIPOPROTEIN"/>
    <property type="match status" value="1"/>
</dbReference>
<organism evidence="5 6">
    <name type="scientific">Paenibacillus oralis</name>
    <dbReference type="NCBI Taxonomy" id="2490856"/>
    <lineage>
        <taxon>Bacteria</taxon>
        <taxon>Bacillati</taxon>
        <taxon>Bacillota</taxon>
        <taxon>Bacilli</taxon>
        <taxon>Bacillales</taxon>
        <taxon>Paenibacillaceae</taxon>
        <taxon>Paenibacillus</taxon>
    </lineage>
</organism>
<evidence type="ECO:0000259" key="4">
    <source>
        <dbReference type="Pfam" id="PF06580"/>
    </source>
</evidence>
<dbReference type="PANTHER" id="PTHR34220:SF7">
    <property type="entry name" value="SENSOR HISTIDINE KINASE YPDA"/>
    <property type="match status" value="1"/>
</dbReference>
<sequence>MISPFKKFRVDTLFFRSFAVVIVIVVACIAWASYIISSNELVKTSSLYQQRLLDELNNEITTRLTMIEQISLSTSRDNEIISFLKDRRDQYDTYRRSVNVVNALANLTYSIPLIQGIDLYMEHPFQREEDNYIQFRDLNKLNQEAWAGAFVNNDFAWSTEHNIRSFQGEVPVLSFGRKIVYDDKYLGVLVIHIKYKEIVKILAGHTSNANRLMVDSQGRELVRTGQVLDHTELSEWINAKDAESGHVRIRGNAKIGDSLLVYSKLLDSNLTLVEISSWKQITEGSYTLAMVIGFIGLAAILSVLLLTHYLSSQFTKPIKQLVTAMRSDFVDGNKTELPRDYENEFGYLFAGYRKQNERIEELYRSLERRYEQQRKAEIEALQANINPHFLYNMLDQLNWMAIEAGQDELSRILELMGRMFRIGLSNGNSFITIAEELEHIACYLEIQQLRWGEGLEFEIEAPPELRDLFIPKLTLQPFVENSIVHGFNARSRGFIRIRFEDKTDGLQITIEDDGSGLSRAADRKQPRRTGGYGMRNVRERIAGYFDDRYGVKLAEREEGGARVVIDLPLLTEPPQSAGKDKKED</sequence>
<keyword evidence="2" id="KW-0812">Transmembrane</keyword>
<feature type="domain" description="Signal transduction histidine kinase internal region" evidence="4">
    <location>
        <begin position="376"/>
        <end position="453"/>
    </location>
</feature>
<keyword evidence="5" id="KW-0418">Kinase</keyword>
<reference evidence="5 6" key="1">
    <citation type="submission" date="2018-11" db="EMBL/GenBank/DDBJ databases">
        <title>Genome sequencing of Paenibacillus sp. KCOM 3021 (= ChDC PVNT-B20).</title>
        <authorList>
            <person name="Kook J.-K."/>
            <person name="Park S.-N."/>
            <person name="Lim Y.K."/>
        </authorList>
    </citation>
    <scope>NUCLEOTIDE SEQUENCE [LARGE SCALE GENOMIC DNA]</scope>
    <source>
        <strain evidence="5 6">KCOM 3021</strain>
    </source>
</reference>
<dbReference type="AlphaFoldDB" id="A0A3P3U7Q0"/>
<feature type="transmembrane region" description="Helical" evidence="2">
    <location>
        <begin position="286"/>
        <end position="310"/>
    </location>
</feature>